<evidence type="ECO:0008006" key="7">
    <source>
        <dbReference type="Google" id="ProtNLM"/>
    </source>
</evidence>
<dbReference type="SUPFAM" id="SSF102522">
    <property type="entry name" value="Bacterial fluorinating enzyme, N-terminal domain"/>
    <property type="match status" value="1"/>
</dbReference>
<dbReference type="AlphaFoldDB" id="E8R6Y4"/>
<dbReference type="InterPro" id="IPR046469">
    <property type="entry name" value="SAM_HAT_N"/>
</dbReference>
<comment type="similarity">
    <text evidence="2">Belongs to the SAM hydrolase / SAM-dependent halogenase family.</text>
</comment>
<proteinExistence type="inferred from homology"/>
<dbReference type="RefSeq" id="WP_013561639.1">
    <property type="nucleotide sequence ID" value="NC_014961.1"/>
</dbReference>
<dbReference type="Gene3D" id="2.40.30.90">
    <property type="entry name" value="Bacterial fluorinating enzyme like"/>
    <property type="match status" value="1"/>
</dbReference>
<dbReference type="PANTHER" id="PTHR35092">
    <property type="entry name" value="CHLORINASE MJ1651"/>
    <property type="match status" value="1"/>
</dbReference>
<evidence type="ECO:0000313" key="5">
    <source>
        <dbReference type="EMBL" id="ADV64417.1"/>
    </source>
</evidence>
<dbReference type="EMBL" id="CP002363">
    <property type="protein sequence ID" value="ADV64417.1"/>
    <property type="molecule type" value="Genomic_DNA"/>
</dbReference>
<dbReference type="HOGENOM" id="CLU_059734_0_0_2"/>
<dbReference type="Proteomes" id="UP000001068">
    <property type="component" value="Chromosome"/>
</dbReference>
<feature type="domain" description="S-adenosyl-l-methionine hydroxide adenosyltransferase C-terminal" evidence="4">
    <location>
        <begin position="177"/>
        <end position="265"/>
    </location>
</feature>
<dbReference type="PANTHER" id="PTHR35092:SF1">
    <property type="entry name" value="CHLORINASE MJ1651"/>
    <property type="match status" value="1"/>
</dbReference>
<dbReference type="InterPro" id="IPR023228">
    <property type="entry name" value="SAM_OH_AdoTrfase_N_sf"/>
</dbReference>
<accession>E8R6Y4</accession>
<dbReference type="OrthoDB" id="372224at2157"/>
<organism evidence="5 6">
    <name type="scientific">Desulfurococcus mucosus (strain ATCC 35584 / DSM 2162 / JCM 9187 / O7/1)</name>
    <dbReference type="NCBI Taxonomy" id="765177"/>
    <lineage>
        <taxon>Archaea</taxon>
        <taxon>Thermoproteota</taxon>
        <taxon>Thermoprotei</taxon>
        <taxon>Desulfurococcales</taxon>
        <taxon>Desulfurococcaceae</taxon>
        <taxon>Desulfurococcus</taxon>
    </lineage>
</organism>
<evidence type="ECO:0000259" key="3">
    <source>
        <dbReference type="Pfam" id="PF01887"/>
    </source>
</evidence>
<dbReference type="eggNOG" id="arCOG04309">
    <property type="taxonomic scope" value="Archaea"/>
</dbReference>
<keyword evidence="1" id="KW-0949">S-adenosyl-L-methionine</keyword>
<protein>
    <recommendedName>
        <fullName evidence="7">Chlorinase</fullName>
    </recommendedName>
</protein>
<evidence type="ECO:0000256" key="2">
    <source>
        <dbReference type="ARBA" id="ARBA00024035"/>
    </source>
</evidence>
<dbReference type="InterPro" id="IPR002747">
    <property type="entry name" value="SAM_OH_AdoTrfase"/>
</dbReference>
<dbReference type="PIRSF" id="PIRSF006779">
    <property type="entry name" value="UCP006779"/>
    <property type="match status" value="1"/>
</dbReference>
<name>E8R6Y4_DESM0</name>
<dbReference type="Pfam" id="PF01887">
    <property type="entry name" value="SAM_HAT_N"/>
    <property type="match status" value="1"/>
</dbReference>
<evidence type="ECO:0000313" key="6">
    <source>
        <dbReference type="Proteomes" id="UP000001068"/>
    </source>
</evidence>
<dbReference type="STRING" id="765177.Desmu_0098"/>
<dbReference type="SUPFAM" id="SSF101852">
    <property type="entry name" value="Bacterial fluorinating enzyme, C-terminal domain"/>
    <property type="match status" value="1"/>
</dbReference>
<feature type="domain" description="S-adenosyl-l-methionine hydroxide adenosyltransferase N-terminal" evidence="3">
    <location>
        <begin position="6"/>
        <end position="151"/>
    </location>
</feature>
<evidence type="ECO:0000259" key="4">
    <source>
        <dbReference type="Pfam" id="PF20257"/>
    </source>
</evidence>
<dbReference type="Gene3D" id="3.40.50.10790">
    <property type="entry name" value="S-adenosyl-l-methionine hydroxide adenosyltransferase, N-terminal"/>
    <property type="match status" value="1"/>
</dbReference>
<dbReference type="Pfam" id="PF20257">
    <property type="entry name" value="SAM_HAT_C"/>
    <property type="match status" value="1"/>
</dbReference>
<dbReference type="InterPro" id="IPR023227">
    <property type="entry name" value="SAM_OH_AdoTrfase_C_sf"/>
</dbReference>
<dbReference type="KEGG" id="dmu:Desmu_0098"/>
<sequence>MRSGLIALLTDFGYRDPYVGVMKGVIKSINPAAEIVDLTHGVTRHSIVEAAVVLLVSAKYFPHGTIFVVVVDPGVGSERRALVVETNNYILLGPDNGCLSLLAARDGVKRAFDISNTRFKLRDTSHTFHGRDVFAPVAAWISLGVPLEEVGVEVPAGSLRMLDIEAPRVGGDHSVEGSVIYIDVYGNIMTNIGPAEITEAGFLQGDKLKVVGPTGVTGTCVFTTSFSLVAPGELACYMNSWGYLEVAVNMGDAARMLGVAQGSRIMFAKAGHEVRSGI</sequence>
<dbReference type="InterPro" id="IPR046470">
    <property type="entry name" value="SAM_HAT_C"/>
</dbReference>
<gene>
    <name evidence="5" type="ordered locus">Desmu_0098</name>
</gene>
<evidence type="ECO:0000256" key="1">
    <source>
        <dbReference type="ARBA" id="ARBA00022691"/>
    </source>
</evidence>
<keyword evidence="6" id="KW-1185">Reference proteome</keyword>
<reference evidence="6" key="1">
    <citation type="submission" date="2010-11" db="EMBL/GenBank/DDBJ databases">
        <title>The complete genome of Desulfurococcus mucosus DSM 2162.</title>
        <authorList>
            <consortium name="US DOE Joint Genome Institute (JGI-PGF)"/>
            <person name="Lucas S."/>
            <person name="Copeland A."/>
            <person name="Lapidus A."/>
            <person name="Bruce D."/>
            <person name="Goodwin L."/>
            <person name="Pitluck S."/>
            <person name="Kyrpides N."/>
            <person name="Mavromatis K."/>
            <person name="Pagani I."/>
            <person name="Ivanova N."/>
            <person name="Ovchinnikova G."/>
            <person name="Chertkov O."/>
            <person name="Held B."/>
            <person name="Brettin T."/>
            <person name="Detter J.C."/>
            <person name="Tapia R."/>
            <person name="Han C."/>
            <person name="Land M."/>
            <person name="Hauser L."/>
            <person name="Markowitz V."/>
            <person name="Cheng J.-F."/>
            <person name="Hugenholtz P."/>
            <person name="Woyke T."/>
            <person name="Wu D."/>
            <person name="Wirth R."/>
            <person name="Bilek Y."/>
            <person name="Hader T."/>
            <person name="Klenk H.-P."/>
            <person name="Eisen J.A."/>
        </authorList>
    </citation>
    <scope>NUCLEOTIDE SEQUENCE [LARGE SCALE GENOMIC DNA]</scope>
    <source>
        <strain evidence="6">ATCC 35584 / DSM 2162 / JCM 9187 / O7/1</strain>
    </source>
</reference>
<reference evidence="5 6" key="2">
    <citation type="journal article" date="2011" name="Stand. Genomic Sci.">
        <title>Complete genome sequence of Desulfurococcus mucosus type strain (O7/1).</title>
        <authorList>
            <person name="Wirth R."/>
            <person name="Chertkov O."/>
            <person name="Held B."/>
            <person name="Lapidus A."/>
            <person name="Nolan M."/>
            <person name="Lucas S."/>
            <person name="Hammon N."/>
            <person name="Deshpande S."/>
            <person name="Cheng J.F."/>
            <person name="Tapia R."/>
            <person name="Han C."/>
            <person name="Goodwin L."/>
            <person name="Pitluck S."/>
            <person name="Liolios K."/>
            <person name="Ioanna P."/>
            <person name="Ivanova N."/>
            <person name="Mavromatis K."/>
            <person name="Mikhailova N."/>
            <person name="Pati A."/>
            <person name="Chen A."/>
            <person name="Palaniappan K."/>
            <person name="Land M."/>
            <person name="Hauser L."/>
            <person name="Chang Y.J."/>
            <person name="Jeffries C.D."/>
            <person name="Bilek Y."/>
            <person name="Hader T."/>
            <person name="Rohde M."/>
            <person name="Spring S."/>
            <person name="Sikorski J."/>
            <person name="Goker M."/>
            <person name="Woyke T."/>
            <person name="Bristow J."/>
            <person name="Eisen J.A."/>
            <person name="Markowitz V."/>
            <person name="Hugenholtz P."/>
            <person name="Kyrpides N.C."/>
            <person name="Klenk H.P."/>
        </authorList>
    </citation>
    <scope>NUCLEOTIDE SEQUENCE [LARGE SCALE GENOMIC DNA]</scope>
    <source>
        <strain evidence="6">ATCC 35584 / DSM 2162 / JCM 9187 / O7/1</strain>
    </source>
</reference>
<dbReference type="GeneID" id="10152782"/>